<keyword evidence="4" id="KW-0234">DNA repair</keyword>
<dbReference type="PANTHER" id="PTHR15660:SF1">
    <property type="entry name" value="BRISC AND BRCA1-A COMPLEX MEMBER 1"/>
    <property type="match status" value="1"/>
</dbReference>
<dbReference type="GO" id="GO:0070552">
    <property type="term" value="C:BRISC complex"/>
    <property type="evidence" value="ECO:0007669"/>
    <property type="project" value="InterPro"/>
</dbReference>
<name>A0AAE1GDS7_PETCI</name>
<keyword evidence="3" id="KW-0227">DNA damage</keyword>
<keyword evidence="5" id="KW-0539">Nucleus</keyword>
<dbReference type="Proteomes" id="UP001286313">
    <property type="component" value="Unassembled WGS sequence"/>
</dbReference>
<feature type="compositionally biased region" description="Low complexity" evidence="6">
    <location>
        <begin position="27"/>
        <end position="50"/>
    </location>
</feature>
<gene>
    <name evidence="7" type="ORF">Pcinc_005316</name>
</gene>
<dbReference type="AlphaFoldDB" id="A0AAE1GDS7"/>
<dbReference type="PANTHER" id="PTHR15660">
    <property type="entry name" value="BRISC AND BRCA1-A COMPLEX MEMBER 1"/>
    <property type="match status" value="1"/>
</dbReference>
<protein>
    <recommendedName>
        <fullName evidence="9">BRISC and BRCA1-A complex member 1</fullName>
    </recommendedName>
</protein>
<reference evidence="7" key="1">
    <citation type="submission" date="2023-10" db="EMBL/GenBank/DDBJ databases">
        <title>Genome assemblies of two species of porcelain crab, Petrolisthes cinctipes and Petrolisthes manimaculis (Anomura: Porcellanidae).</title>
        <authorList>
            <person name="Angst P."/>
        </authorList>
    </citation>
    <scope>NUCLEOTIDE SEQUENCE</scope>
    <source>
        <strain evidence="7">PB745_01</strain>
        <tissue evidence="7">Gill</tissue>
    </source>
</reference>
<proteinExistence type="predicted"/>
<dbReference type="InterPro" id="IPR026126">
    <property type="entry name" value="BABAM1"/>
</dbReference>
<evidence type="ECO:0000313" key="7">
    <source>
        <dbReference type="EMBL" id="KAK3890742.1"/>
    </source>
</evidence>
<evidence type="ECO:0000256" key="3">
    <source>
        <dbReference type="ARBA" id="ARBA00022763"/>
    </source>
</evidence>
<dbReference type="GO" id="GO:0045739">
    <property type="term" value="P:positive regulation of DNA repair"/>
    <property type="evidence" value="ECO:0007669"/>
    <property type="project" value="InterPro"/>
</dbReference>
<evidence type="ECO:0000313" key="8">
    <source>
        <dbReference type="Proteomes" id="UP001286313"/>
    </source>
</evidence>
<comment type="subcellular location">
    <subcellularLocation>
        <location evidence="1">Nucleus</location>
    </subcellularLocation>
</comment>
<organism evidence="7 8">
    <name type="scientific">Petrolisthes cinctipes</name>
    <name type="common">Flat porcelain crab</name>
    <dbReference type="NCBI Taxonomy" id="88211"/>
    <lineage>
        <taxon>Eukaryota</taxon>
        <taxon>Metazoa</taxon>
        <taxon>Ecdysozoa</taxon>
        <taxon>Arthropoda</taxon>
        <taxon>Crustacea</taxon>
        <taxon>Multicrustacea</taxon>
        <taxon>Malacostraca</taxon>
        <taxon>Eumalacostraca</taxon>
        <taxon>Eucarida</taxon>
        <taxon>Decapoda</taxon>
        <taxon>Pleocyemata</taxon>
        <taxon>Anomura</taxon>
        <taxon>Galatheoidea</taxon>
        <taxon>Porcellanidae</taxon>
        <taxon>Petrolisthes</taxon>
    </lineage>
</organism>
<evidence type="ECO:0008006" key="9">
    <source>
        <dbReference type="Google" id="ProtNLM"/>
    </source>
</evidence>
<evidence type="ECO:0000256" key="2">
    <source>
        <dbReference type="ARBA" id="ARBA00022490"/>
    </source>
</evidence>
<dbReference type="EMBL" id="JAWQEG010000395">
    <property type="protein sequence ID" value="KAK3890742.1"/>
    <property type="molecule type" value="Genomic_DNA"/>
</dbReference>
<accession>A0AAE1GDS7</accession>
<sequence>MSVNAMLFHHNTARAPTTQEKEENMAGEEASSSGASTPSEAQEVVEPPSSVTVERHIPRVNCPEHIILVVDVCKEESNSPYKLADGSKFPALCMVKRAITLFLQNKHAIDPRHKFALVVLHETPIWLQDFTSNPREIISELDDLQDASSTSHCDLSQLFDLIAQQISLPQCSNPALTPPPHIFRTVLVYGRSHCLPQFLGGKALFSHLVQSPHFFLDILYTHEPPSDDNKCEGIFDLLCGLDESGLSYILEVSRNATKLHNHCGSLLAHPLQRPTQRAVHYTLTNGD</sequence>
<evidence type="ECO:0000256" key="1">
    <source>
        <dbReference type="ARBA" id="ARBA00004123"/>
    </source>
</evidence>
<keyword evidence="8" id="KW-1185">Reference proteome</keyword>
<comment type="caution">
    <text evidence="7">The sequence shown here is derived from an EMBL/GenBank/DDBJ whole genome shotgun (WGS) entry which is preliminary data.</text>
</comment>
<evidence type="ECO:0000256" key="6">
    <source>
        <dbReference type="SAM" id="MobiDB-lite"/>
    </source>
</evidence>
<dbReference type="GO" id="GO:0007095">
    <property type="term" value="P:mitotic G2 DNA damage checkpoint signaling"/>
    <property type="evidence" value="ECO:0007669"/>
    <property type="project" value="TreeGrafter"/>
</dbReference>
<evidence type="ECO:0000256" key="5">
    <source>
        <dbReference type="ARBA" id="ARBA00023242"/>
    </source>
</evidence>
<feature type="region of interest" description="Disordered" evidence="6">
    <location>
        <begin position="1"/>
        <end position="50"/>
    </location>
</feature>
<evidence type="ECO:0000256" key="4">
    <source>
        <dbReference type="ARBA" id="ARBA00023204"/>
    </source>
</evidence>
<keyword evidence="2" id="KW-0963">Cytoplasm</keyword>
<dbReference type="GO" id="GO:0016604">
    <property type="term" value="C:nuclear body"/>
    <property type="evidence" value="ECO:0007669"/>
    <property type="project" value="TreeGrafter"/>
</dbReference>
<dbReference type="GO" id="GO:0006302">
    <property type="term" value="P:double-strand break repair"/>
    <property type="evidence" value="ECO:0007669"/>
    <property type="project" value="TreeGrafter"/>
</dbReference>
<dbReference type="CDD" id="cd21502">
    <property type="entry name" value="vWA_BABAM1"/>
    <property type="match status" value="1"/>
</dbReference>
<dbReference type="GO" id="GO:0070531">
    <property type="term" value="C:BRCA1-A complex"/>
    <property type="evidence" value="ECO:0007669"/>
    <property type="project" value="InterPro"/>
</dbReference>